<accession>R0KTP2</accession>
<dbReference type="Proteomes" id="UP000016927">
    <property type="component" value="Unassembled WGS sequence"/>
</dbReference>
<dbReference type="HOGENOM" id="CLU_2688425_0_0_1"/>
<dbReference type="EMBL" id="KB908973">
    <property type="protein sequence ID" value="EOB13602.1"/>
    <property type="molecule type" value="Genomic_DNA"/>
</dbReference>
<name>R0KTP2_NOSB1</name>
<reference evidence="1 2" key="1">
    <citation type="journal article" date="2013" name="BMC Genomics">
        <title>Comparative genomics of parasitic silkworm microsporidia reveal an association between genome expansion and host adaptation.</title>
        <authorList>
            <person name="Pan G."/>
            <person name="Xu J."/>
            <person name="Li T."/>
            <person name="Xia Q."/>
            <person name="Liu S.L."/>
            <person name="Zhang G."/>
            <person name="Li S."/>
            <person name="Li C."/>
            <person name="Liu H."/>
            <person name="Yang L."/>
            <person name="Liu T."/>
            <person name="Zhang X."/>
            <person name="Wu Z."/>
            <person name="Fan W."/>
            <person name="Dang X."/>
            <person name="Xiang H."/>
            <person name="Tao M."/>
            <person name="Li Y."/>
            <person name="Hu J."/>
            <person name="Li Z."/>
            <person name="Lin L."/>
            <person name="Luo J."/>
            <person name="Geng L."/>
            <person name="Wang L."/>
            <person name="Long M."/>
            <person name="Wan Y."/>
            <person name="He N."/>
            <person name="Zhang Z."/>
            <person name="Lu C."/>
            <person name="Keeling P.J."/>
            <person name="Wang J."/>
            <person name="Xiang Z."/>
            <person name="Zhou Z."/>
        </authorList>
    </citation>
    <scope>NUCLEOTIDE SEQUENCE [LARGE SCALE GENOMIC DNA]</scope>
    <source>
        <strain evidence="2">CQ1 / CVCC 102059</strain>
    </source>
</reference>
<proteinExistence type="predicted"/>
<keyword evidence="2" id="KW-1185">Reference proteome</keyword>
<gene>
    <name evidence="1" type="ORF">NBO_65g0006</name>
</gene>
<sequence length="74" mass="8945">MKVSYKSYQPENDKRIIRDDGSRGAKVREKRVLSRTDFGPKRIVKCYTCDYIYNRTKKKECIEHSKRHLEYLSE</sequence>
<dbReference type="AlphaFoldDB" id="R0KTP2"/>
<organism evidence="1 2">
    <name type="scientific">Nosema bombycis (strain CQ1 / CVCC 102059)</name>
    <name type="common">Microsporidian parasite</name>
    <name type="synonym">Pebrine of silkworm</name>
    <dbReference type="NCBI Taxonomy" id="578461"/>
    <lineage>
        <taxon>Eukaryota</taxon>
        <taxon>Fungi</taxon>
        <taxon>Fungi incertae sedis</taxon>
        <taxon>Microsporidia</taxon>
        <taxon>Nosematidae</taxon>
        <taxon>Nosema</taxon>
    </lineage>
</organism>
<dbReference type="VEuPathDB" id="MicrosporidiaDB:NBO_65g0006"/>
<evidence type="ECO:0000313" key="2">
    <source>
        <dbReference type="Proteomes" id="UP000016927"/>
    </source>
</evidence>
<evidence type="ECO:0008006" key="3">
    <source>
        <dbReference type="Google" id="ProtNLM"/>
    </source>
</evidence>
<protein>
    <recommendedName>
        <fullName evidence="3">N-acetyltransferase ESCO zinc-finger domain-containing protein</fullName>
    </recommendedName>
</protein>
<evidence type="ECO:0000313" key="1">
    <source>
        <dbReference type="EMBL" id="EOB13602.1"/>
    </source>
</evidence>